<evidence type="ECO:0000259" key="1">
    <source>
        <dbReference type="PROSITE" id="PS51688"/>
    </source>
</evidence>
<comment type="caution">
    <text evidence="2">The sequence shown here is derived from an EMBL/GenBank/DDBJ whole genome shotgun (WGS) entry which is preliminary data.</text>
</comment>
<keyword evidence="3" id="KW-1185">Reference proteome</keyword>
<dbReference type="PROSITE" id="PS51688">
    <property type="entry name" value="ICA"/>
    <property type="match status" value="1"/>
</dbReference>
<organism evidence="2 3">
    <name type="scientific">Stenotrophomonas humi</name>
    <dbReference type="NCBI Taxonomy" id="405444"/>
    <lineage>
        <taxon>Bacteria</taxon>
        <taxon>Pseudomonadati</taxon>
        <taxon>Pseudomonadota</taxon>
        <taxon>Gammaproteobacteria</taxon>
        <taxon>Lysobacterales</taxon>
        <taxon>Lysobacteraceae</taxon>
        <taxon>Stenotrophomonas</taxon>
    </lineage>
</organism>
<dbReference type="EMBL" id="LDJI01000009">
    <property type="protein sequence ID" value="KRG65163.1"/>
    <property type="molecule type" value="Genomic_DNA"/>
</dbReference>
<dbReference type="Pfam" id="PF13884">
    <property type="entry name" value="Peptidase_S74"/>
    <property type="match status" value="1"/>
</dbReference>
<evidence type="ECO:0000313" key="2">
    <source>
        <dbReference type="EMBL" id="KRG65163.1"/>
    </source>
</evidence>
<gene>
    <name evidence="2" type="ORF">ABB26_04930</name>
</gene>
<dbReference type="InterPro" id="IPR036388">
    <property type="entry name" value="WH-like_DNA-bd_sf"/>
</dbReference>
<dbReference type="Proteomes" id="UP000050864">
    <property type="component" value="Unassembled WGS sequence"/>
</dbReference>
<name>A0A0R0C7D7_9GAMM</name>
<reference evidence="2 3" key="1">
    <citation type="submission" date="2015-05" db="EMBL/GenBank/DDBJ databases">
        <title>Genome sequencing and analysis of members of genus Stenotrophomonas.</title>
        <authorList>
            <person name="Patil P.P."/>
            <person name="Midha S."/>
            <person name="Patil P.B."/>
        </authorList>
    </citation>
    <scope>NUCLEOTIDE SEQUENCE [LARGE SCALE GENOMIC DNA]</scope>
    <source>
        <strain evidence="2 3">DSM 18929</strain>
    </source>
</reference>
<accession>A0A0R0C7D7</accession>
<dbReference type="InterPro" id="IPR030392">
    <property type="entry name" value="S74_ICA"/>
</dbReference>
<dbReference type="AlphaFoldDB" id="A0A0R0C7D7"/>
<protein>
    <recommendedName>
        <fullName evidence="1">Peptidase S74 domain-containing protein</fullName>
    </recommendedName>
</protein>
<dbReference type="Gene3D" id="1.10.10.10">
    <property type="entry name" value="Winged helix-like DNA-binding domain superfamily/Winged helix DNA-binding domain"/>
    <property type="match status" value="1"/>
</dbReference>
<dbReference type="STRING" id="405444.ABB26_04930"/>
<dbReference type="PATRIC" id="fig|405444.3.peg.3697"/>
<sequence>MKSPGFAAQPGQGEPIAGRDGRVSRAWANYFAQLALAQTGDDLRHLYEALAARVADLADGQTLRIIGRNSVNSAGTSVVEIQLVGDELSPGNTEYYGTGPDGAKGFFPVADAIEVEAADLDKVVGADGVVTLGLADVPDVGGGTLQKTVFDAKGRKTGTSAATTDDLDEGTGNLYYTDVRADARIAAQKGVANGLATLDAGAKLPANQLPALAITDTFVVASQSAMLALAAERGDVAVRTDLQKSFILTAEPAGTLGNWQELLVPTGNPGTVTSVALSVPTGLAVAGSPITSSGTFTVSYAAGYQGYTSVEATKLSGIAAGATVGATWGANLASIPANITSWAGIAPATKADASALAGKYDKTGGPITGAVSLQGNSSRFVFYDDNLDVPVIDVGAGYGTATDRNGYIANRNATGFIEVSAFNFSRRFRLVSDGFLFNGPLYPSDDNLYSAALASARFSVVYAGTGTINTSDAREKTPVRPLTAVELAAAIELGGEIGAYKWLEMVGAKGEAAREHIGLTVQRAIEVMQSHGLDPFAYGFICYDEWDELPEIRGEDGEIVQKHRAADNRYSFRMDELLAFIARGLAHRLDAMEQRLSAAGL</sequence>
<proteinExistence type="predicted"/>
<feature type="domain" description="Peptidase S74" evidence="1">
    <location>
        <begin position="471"/>
        <end position="596"/>
    </location>
</feature>
<evidence type="ECO:0000313" key="3">
    <source>
        <dbReference type="Proteomes" id="UP000050864"/>
    </source>
</evidence>
<dbReference type="RefSeq" id="WP_057632513.1">
    <property type="nucleotide sequence ID" value="NZ_LDJI01000009.1"/>
</dbReference>
<dbReference type="CDD" id="cd10144">
    <property type="entry name" value="Peptidase_S74_CIMCD"/>
    <property type="match status" value="1"/>
</dbReference>